<protein>
    <submittedName>
        <fullName evidence="2">Uncharacterized protein</fullName>
    </submittedName>
</protein>
<dbReference type="HOGENOM" id="CLU_1054606_0_0_1"/>
<evidence type="ECO:0000313" key="2">
    <source>
        <dbReference type="EMBL" id="EFP02294.1"/>
    </source>
</evidence>
<gene>
    <name evidence="2" type="ORF">CRE_29231</name>
</gene>
<accession>E3NKI4</accession>
<sequence>MGQSVEKKFRKSENRNIPTFRKSENPKFGQFRNSEIPKIRNSEYSDIPKIRISDNSEIPKFRNSEILKLGHFLVSEIPKFPVRTPLIWTSAVVLNVFVLVQLEMEPNALDLTKTLTRHPDGFFVARVVVGYLKKGSVEETMILIDPCLAASDDKESVFHFAISENRMEYREDGEFKKIARARPAETTGCAHLVQVAVGTWEQRASVGAACLCSCHPLFYDDSAAHDQVQHCELRYLAAHIAVQLRTNADLRELTLPARPACTLY</sequence>
<organism evidence="3">
    <name type="scientific">Caenorhabditis remanei</name>
    <name type="common">Caenorhabditis vulgaris</name>
    <dbReference type="NCBI Taxonomy" id="31234"/>
    <lineage>
        <taxon>Eukaryota</taxon>
        <taxon>Metazoa</taxon>
        <taxon>Ecdysozoa</taxon>
        <taxon>Nematoda</taxon>
        <taxon>Chromadorea</taxon>
        <taxon>Rhabditida</taxon>
        <taxon>Rhabditina</taxon>
        <taxon>Rhabditomorpha</taxon>
        <taxon>Rhabditoidea</taxon>
        <taxon>Rhabditidae</taxon>
        <taxon>Peloderinae</taxon>
        <taxon>Caenorhabditis</taxon>
    </lineage>
</organism>
<dbReference type="InParanoid" id="E3NKI4"/>
<name>E3NKI4_CAERE</name>
<reference evidence="2" key="1">
    <citation type="submission" date="2007-07" db="EMBL/GenBank/DDBJ databases">
        <title>PCAP assembly of the Caenorhabditis remanei genome.</title>
        <authorList>
            <consortium name="The Caenorhabditis remanei Sequencing Consortium"/>
            <person name="Wilson R.K."/>
        </authorList>
    </citation>
    <scope>NUCLEOTIDE SEQUENCE [LARGE SCALE GENOMIC DNA]</scope>
    <source>
        <strain evidence="2">PB4641</strain>
    </source>
</reference>
<feature type="region of interest" description="Disordered" evidence="1">
    <location>
        <begin position="1"/>
        <end position="32"/>
    </location>
</feature>
<evidence type="ECO:0000256" key="1">
    <source>
        <dbReference type="SAM" id="MobiDB-lite"/>
    </source>
</evidence>
<feature type="compositionally biased region" description="Basic and acidic residues" evidence="1">
    <location>
        <begin position="1"/>
        <end position="14"/>
    </location>
</feature>
<proteinExistence type="predicted"/>
<evidence type="ECO:0000313" key="3">
    <source>
        <dbReference type="Proteomes" id="UP000008281"/>
    </source>
</evidence>
<keyword evidence="3" id="KW-1185">Reference proteome</keyword>
<dbReference type="AlphaFoldDB" id="E3NKI4"/>
<dbReference type="OrthoDB" id="5873529at2759"/>
<dbReference type="Proteomes" id="UP000008281">
    <property type="component" value="Unassembled WGS sequence"/>
</dbReference>
<dbReference type="EMBL" id="DS268806">
    <property type="protein sequence ID" value="EFP02294.1"/>
    <property type="molecule type" value="Genomic_DNA"/>
</dbReference>